<dbReference type="InterPro" id="IPR012336">
    <property type="entry name" value="Thioredoxin-like_fold"/>
</dbReference>
<dbReference type="AlphaFoldDB" id="A0A7C8BS40"/>
<dbReference type="Proteomes" id="UP000481339">
    <property type="component" value="Unassembled WGS sequence"/>
</dbReference>
<dbReference type="Gene3D" id="3.40.30.10">
    <property type="entry name" value="Glutaredoxin"/>
    <property type="match status" value="1"/>
</dbReference>
<evidence type="ECO:0000256" key="1">
    <source>
        <dbReference type="SAM" id="MobiDB-lite"/>
    </source>
</evidence>
<name>A0A7C8BS40_9MICO</name>
<dbReference type="Pfam" id="PF13462">
    <property type="entry name" value="Thioredoxin_4"/>
    <property type="match status" value="1"/>
</dbReference>
<accession>A0A7C8BS40</accession>
<feature type="compositionally biased region" description="Polar residues" evidence="1">
    <location>
        <begin position="1"/>
        <end position="10"/>
    </location>
</feature>
<keyword evidence="2" id="KW-0812">Transmembrane</keyword>
<feature type="transmembrane region" description="Helical" evidence="2">
    <location>
        <begin position="44"/>
        <end position="65"/>
    </location>
</feature>
<dbReference type="RefSeq" id="WP_158035207.1">
    <property type="nucleotide sequence ID" value="NZ_BAAAZV010000007.1"/>
</dbReference>
<feature type="region of interest" description="Disordered" evidence="1">
    <location>
        <begin position="282"/>
        <end position="305"/>
    </location>
</feature>
<protein>
    <submittedName>
        <fullName evidence="4">Thioredoxin domain-containing protein</fullName>
    </submittedName>
</protein>
<dbReference type="CDD" id="cd02972">
    <property type="entry name" value="DsbA_family"/>
    <property type="match status" value="1"/>
</dbReference>
<feature type="domain" description="Thioredoxin-like fold" evidence="3">
    <location>
        <begin position="117"/>
        <end position="270"/>
    </location>
</feature>
<feature type="region of interest" description="Disordered" evidence="1">
    <location>
        <begin position="1"/>
        <end position="34"/>
    </location>
</feature>
<evidence type="ECO:0000259" key="3">
    <source>
        <dbReference type="Pfam" id="PF13462"/>
    </source>
</evidence>
<evidence type="ECO:0000256" key="2">
    <source>
        <dbReference type="SAM" id="Phobius"/>
    </source>
</evidence>
<keyword evidence="5" id="KW-1185">Reference proteome</keyword>
<evidence type="ECO:0000313" key="4">
    <source>
        <dbReference type="EMBL" id="KAB1633428.1"/>
    </source>
</evidence>
<proteinExistence type="predicted"/>
<organism evidence="4 5">
    <name type="scientific">Pseudoclavibacter caeni</name>
    <dbReference type="NCBI Taxonomy" id="908846"/>
    <lineage>
        <taxon>Bacteria</taxon>
        <taxon>Bacillati</taxon>
        <taxon>Actinomycetota</taxon>
        <taxon>Actinomycetes</taxon>
        <taxon>Micrococcales</taxon>
        <taxon>Microbacteriaceae</taxon>
        <taxon>Pseudoclavibacter</taxon>
    </lineage>
</organism>
<feature type="compositionally biased region" description="Basic and acidic residues" evidence="1">
    <location>
        <begin position="16"/>
        <end position="34"/>
    </location>
</feature>
<dbReference type="OrthoDB" id="117402at2"/>
<dbReference type="InterPro" id="IPR036249">
    <property type="entry name" value="Thioredoxin-like_sf"/>
</dbReference>
<sequence>MAGSTTSSKGPGSRPTKSERREAAREKARAFREERERRARRKRLLIQLSVILVAVLVVVGVFVVIQQVNRSKGPGAVPANMASDGLVVTKGLEPVRTDARAAGSDPEPYESVDGRLVVTVYADFMCPACGSFEQTYGQYLSTQAQAGNIDLEIHPVGLLDRYSSGSKYSTRAAAAAASVANYAPDHFMDFFTTLFQDGVQPSENTTGLTDDQLVEYARQAVGDDQPEVQDQVEKSIRNGEFQKWVAQATQAANLSATPTVKLDGEEWDMSGDLTEVIDERLRASGIDPDAAADAETSGESDTTQQ</sequence>
<comment type="caution">
    <text evidence="4">The sequence shown here is derived from an EMBL/GenBank/DDBJ whole genome shotgun (WGS) entry which is preliminary data.</text>
</comment>
<evidence type="ECO:0000313" key="5">
    <source>
        <dbReference type="Proteomes" id="UP000481339"/>
    </source>
</evidence>
<dbReference type="EMBL" id="WBKA01000001">
    <property type="protein sequence ID" value="KAB1633428.1"/>
    <property type="molecule type" value="Genomic_DNA"/>
</dbReference>
<reference evidence="4 5" key="1">
    <citation type="submission" date="2019-09" db="EMBL/GenBank/DDBJ databases">
        <title>Phylogeny of genus Pseudoclavibacter and closely related genus.</title>
        <authorList>
            <person name="Li Y."/>
        </authorList>
    </citation>
    <scope>NUCLEOTIDE SEQUENCE [LARGE SCALE GENOMIC DNA]</scope>
    <source>
        <strain evidence="4 5">JCM 16921</strain>
    </source>
</reference>
<keyword evidence="2" id="KW-0472">Membrane</keyword>
<dbReference type="SUPFAM" id="SSF52833">
    <property type="entry name" value="Thioredoxin-like"/>
    <property type="match status" value="1"/>
</dbReference>
<gene>
    <name evidence="4" type="ORF">F8O02_00320</name>
</gene>
<keyword evidence="2" id="KW-1133">Transmembrane helix</keyword>